<feature type="region of interest" description="Disordered" evidence="1">
    <location>
        <begin position="65"/>
        <end position="367"/>
    </location>
</feature>
<proteinExistence type="predicted"/>
<evidence type="ECO:0000256" key="1">
    <source>
        <dbReference type="SAM" id="MobiDB-lite"/>
    </source>
</evidence>
<gene>
    <name evidence="2" type="ORF">AVDCRST_MAG34-3232</name>
</gene>
<feature type="compositionally biased region" description="Low complexity" evidence="1">
    <location>
        <begin position="257"/>
        <end position="268"/>
    </location>
</feature>
<keyword evidence="2" id="KW-0812">Transmembrane</keyword>
<dbReference type="EMBL" id="CADCUI010000091">
    <property type="protein sequence ID" value="CAA9368371.1"/>
    <property type="molecule type" value="Genomic_DNA"/>
</dbReference>
<feature type="non-terminal residue" evidence="2">
    <location>
        <position position="367"/>
    </location>
</feature>
<feature type="region of interest" description="Disordered" evidence="1">
    <location>
        <begin position="1"/>
        <end position="50"/>
    </location>
</feature>
<organism evidence="2">
    <name type="scientific">uncultured Nocardioidaceae bacterium</name>
    <dbReference type="NCBI Taxonomy" id="253824"/>
    <lineage>
        <taxon>Bacteria</taxon>
        <taxon>Bacillati</taxon>
        <taxon>Actinomycetota</taxon>
        <taxon>Actinomycetes</taxon>
        <taxon>Propionibacteriales</taxon>
        <taxon>Nocardioidaceae</taxon>
        <taxon>environmental samples</taxon>
    </lineage>
</organism>
<feature type="compositionally biased region" description="Basic residues" evidence="1">
    <location>
        <begin position="156"/>
        <end position="165"/>
    </location>
</feature>
<feature type="compositionally biased region" description="Basic residues" evidence="1">
    <location>
        <begin position="272"/>
        <end position="284"/>
    </location>
</feature>
<evidence type="ECO:0000313" key="2">
    <source>
        <dbReference type="EMBL" id="CAA9368371.1"/>
    </source>
</evidence>
<sequence length="367" mass="38281">GTSEESRPAARPASGGLVDLGPRAGGRGVTDHQPVAARDHRARGVGDRAVPSYRRAVGAVVPPLPRPRAVRRLPPGGVPGAARRWLRGHPAARPPPRAASGLGCGHHAARAGDRRVDPRRPVRRDAAGGRHHLRGRRELTGEPAPHAGLAAAGALRGRHRCRHRAVALPPAGGERATGAPRAPAAGRPRTRRRCAAPGRGAGSRGRARAVARAGSQHGRARVRAGRRAAGRPAARHRSAPGHRAARAVRRQLRVPGRDGPAVAVVADAGGRRAARRRRLRRRRSTGAPHPLPARQLAGRRRADRGDRRRRGSAGDGRGSGSTRRGDPRPGRAAGALGPGAGRGHARGPSRLRHPGSDLLAAPGARPV</sequence>
<feature type="compositionally biased region" description="Low complexity" evidence="1">
    <location>
        <begin position="169"/>
        <end position="187"/>
    </location>
</feature>
<feature type="compositionally biased region" description="Low complexity" evidence="1">
    <location>
        <begin position="72"/>
        <end position="83"/>
    </location>
</feature>
<feature type="compositionally biased region" description="Basic residues" evidence="1">
    <location>
        <begin position="218"/>
        <end position="252"/>
    </location>
</feature>
<name>A0A6J4MTM3_9ACTN</name>
<feature type="compositionally biased region" description="Basic residues" evidence="1">
    <location>
        <begin position="343"/>
        <end position="353"/>
    </location>
</feature>
<dbReference type="AlphaFoldDB" id="A0A6J4MTM3"/>
<feature type="compositionally biased region" description="Basic and acidic residues" evidence="1">
    <location>
        <begin position="37"/>
        <end position="46"/>
    </location>
</feature>
<feature type="compositionally biased region" description="Basic residues" evidence="1">
    <location>
        <begin position="297"/>
        <end position="311"/>
    </location>
</feature>
<accession>A0A6J4MTM3</accession>
<feature type="compositionally biased region" description="Low complexity" evidence="1">
    <location>
        <begin position="143"/>
        <end position="155"/>
    </location>
</feature>
<keyword evidence="2" id="KW-0472">Membrane</keyword>
<reference evidence="2" key="1">
    <citation type="submission" date="2020-02" db="EMBL/GenBank/DDBJ databases">
        <authorList>
            <person name="Meier V. D."/>
        </authorList>
    </citation>
    <scope>NUCLEOTIDE SEQUENCE</scope>
    <source>
        <strain evidence="2">AVDCRST_MAG34</strain>
    </source>
</reference>
<feature type="compositionally biased region" description="Basic and acidic residues" evidence="1">
    <location>
        <begin position="110"/>
        <end position="128"/>
    </location>
</feature>
<feature type="non-terminal residue" evidence="2">
    <location>
        <position position="1"/>
    </location>
</feature>
<protein>
    <submittedName>
        <fullName evidence="2">Transmembrane component CbrV of energizing module of predicted cobalamin ECF transporter</fullName>
    </submittedName>
</protein>